<feature type="compositionally biased region" description="Low complexity" evidence="7">
    <location>
        <begin position="552"/>
        <end position="600"/>
    </location>
</feature>
<dbReference type="InterPro" id="IPR050538">
    <property type="entry name" value="MAP_kinase_kinase_kinase"/>
</dbReference>
<dbReference type="InterPro" id="IPR017441">
    <property type="entry name" value="Protein_kinase_ATP_BS"/>
</dbReference>
<dbReference type="GO" id="GO:0005524">
    <property type="term" value="F:ATP binding"/>
    <property type="evidence" value="ECO:0007669"/>
    <property type="project" value="UniProtKB-UniRule"/>
</dbReference>
<dbReference type="SMART" id="SM00220">
    <property type="entry name" value="S_TKc"/>
    <property type="match status" value="1"/>
</dbReference>
<evidence type="ECO:0000256" key="6">
    <source>
        <dbReference type="PROSITE-ProRule" id="PRU10141"/>
    </source>
</evidence>
<feature type="region of interest" description="Disordered" evidence="7">
    <location>
        <begin position="908"/>
        <end position="964"/>
    </location>
</feature>
<dbReference type="InterPro" id="IPR008271">
    <property type="entry name" value="Ser/Thr_kinase_AS"/>
</dbReference>
<proteinExistence type="inferred from homology"/>
<organism evidence="9 10">
    <name type="scientific">Mycena venus</name>
    <dbReference type="NCBI Taxonomy" id="2733690"/>
    <lineage>
        <taxon>Eukaryota</taxon>
        <taxon>Fungi</taxon>
        <taxon>Dikarya</taxon>
        <taxon>Basidiomycota</taxon>
        <taxon>Agaricomycotina</taxon>
        <taxon>Agaricomycetes</taxon>
        <taxon>Agaricomycetidae</taxon>
        <taxon>Agaricales</taxon>
        <taxon>Marasmiineae</taxon>
        <taxon>Mycenaceae</taxon>
        <taxon>Mycena</taxon>
    </lineage>
</organism>
<feature type="compositionally biased region" description="Polar residues" evidence="7">
    <location>
        <begin position="610"/>
        <end position="621"/>
    </location>
</feature>
<feature type="compositionally biased region" description="Low complexity" evidence="7">
    <location>
        <begin position="1049"/>
        <end position="1058"/>
    </location>
</feature>
<dbReference type="GO" id="GO:0000196">
    <property type="term" value="P:cell integrity MAPK cascade"/>
    <property type="evidence" value="ECO:0007669"/>
    <property type="project" value="UniProtKB-ARBA"/>
</dbReference>
<keyword evidence="3 6" id="KW-0547">Nucleotide-binding</keyword>
<keyword evidence="5 6" id="KW-0067">ATP-binding</keyword>
<feature type="compositionally biased region" description="Polar residues" evidence="7">
    <location>
        <begin position="780"/>
        <end position="794"/>
    </location>
</feature>
<name>A0A8H6XKF1_9AGAR</name>
<feature type="region of interest" description="Disordered" evidence="7">
    <location>
        <begin position="983"/>
        <end position="1020"/>
    </location>
</feature>
<feature type="region of interest" description="Disordered" evidence="7">
    <location>
        <begin position="726"/>
        <end position="892"/>
    </location>
</feature>
<gene>
    <name evidence="9" type="ORF">MVEN_01756100</name>
</gene>
<evidence type="ECO:0000256" key="3">
    <source>
        <dbReference type="ARBA" id="ARBA00022741"/>
    </source>
</evidence>
<keyword evidence="4 9" id="KW-0418">Kinase</keyword>
<dbReference type="PROSITE" id="PS50011">
    <property type="entry name" value="PROTEIN_KINASE_DOM"/>
    <property type="match status" value="1"/>
</dbReference>
<feature type="binding site" evidence="6">
    <location>
        <position position="1166"/>
    </location>
    <ligand>
        <name>ATP</name>
        <dbReference type="ChEBI" id="CHEBI:30616"/>
    </ligand>
</feature>
<comment type="similarity">
    <text evidence="1">Belongs to the protein kinase superfamily. STE Ser/Thr protein kinase family. MAP kinase kinase kinase subfamily.</text>
</comment>
<protein>
    <submittedName>
        <fullName evidence="9">MAP kinase kinase kinase</fullName>
    </submittedName>
</protein>
<dbReference type="FunFam" id="1.10.510.10:FF:000182">
    <property type="entry name" value="MAP kinase kinase kinase mkh1"/>
    <property type="match status" value="1"/>
</dbReference>
<dbReference type="InterPro" id="IPR000719">
    <property type="entry name" value="Prot_kinase_dom"/>
</dbReference>
<dbReference type="Gene3D" id="1.10.510.10">
    <property type="entry name" value="Transferase(Phosphotransferase) domain 1"/>
    <property type="match status" value="1"/>
</dbReference>
<feature type="compositionally biased region" description="Basic and acidic residues" evidence="7">
    <location>
        <begin position="876"/>
        <end position="892"/>
    </location>
</feature>
<evidence type="ECO:0000259" key="8">
    <source>
        <dbReference type="PROSITE" id="PS50011"/>
    </source>
</evidence>
<keyword evidence="10" id="KW-1185">Reference proteome</keyword>
<feature type="compositionally biased region" description="Pro residues" evidence="7">
    <location>
        <begin position="653"/>
        <end position="675"/>
    </location>
</feature>
<reference evidence="9" key="1">
    <citation type="submission" date="2020-05" db="EMBL/GenBank/DDBJ databases">
        <title>Mycena genomes resolve the evolution of fungal bioluminescence.</title>
        <authorList>
            <person name="Tsai I.J."/>
        </authorList>
    </citation>
    <scope>NUCLEOTIDE SEQUENCE</scope>
    <source>
        <strain evidence="9">CCC161011</strain>
    </source>
</reference>
<evidence type="ECO:0000313" key="9">
    <source>
        <dbReference type="EMBL" id="KAF7343245.1"/>
    </source>
</evidence>
<feature type="compositionally biased region" description="Low complexity" evidence="7">
    <location>
        <begin position="835"/>
        <end position="844"/>
    </location>
</feature>
<dbReference type="Proteomes" id="UP000620124">
    <property type="component" value="Unassembled WGS sequence"/>
</dbReference>
<dbReference type="SUPFAM" id="SSF56112">
    <property type="entry name" value="Protein kinase-like (PK-like)"/>
    <property type="match status" value="1"/>
</dbReference>
<dbReference type="EMBL" id="JACAZI010000016">
    <property type="protein sequence ID" value="KAF7343245.1"/>
    <property type="molecule type" value="Genomic_DNA"/>
</dbReference>
<dbReference type="PROSITE" id="PS00107">
    <property type="entry name" value="PROTEIN_KINASE_ATP"/>
    <property type="match status" value="1"/>
</dbReference>
<feature type="compositionally biased region" description="Basic and acidic residues" evidence="7">
    <location>
        <begin position="623"/>
        <end position="633"/>
    </location>
</feature>
<dbReference type="InterPro" id="IPR011009">
    <property type="entry name" value="Kinase-like_dom_sf"/>
</dbReference>
<feature type="region of interest" description="Disordered" evidence="7">
    <location>
        <begin position="275"/>
        <end position="297"/>
    </location>
</feature>
<accession>A0A8H6XKF1</accession>
<sequence>MASNTTTDVAAQTTSHLFQNASGFDVSGGQFVLGDVHNHHTAPNLQASTSPPLNSLDEAFSESEVYCGQMLRRKRGFPLYEPAPQVNLPPEYRRHGVSIGDVGTVTPEGIFDFLFNIFLPREHPINGSRTPEDFTPMPPYESVDVSYLNYDPGNHVSSSTVSRLDFDGPSNDFPGGDFIFNCEGPQGAVLALPHGSLLQKLRNVENLRAYATQHAASWYKYINGPRGRGLANGELYLVTGHEKVRSWGMASYCAIREEFGLAFRPTVSANTTQYRWCGNPGQKNPSQKKSYDRPQANDAPLNHTTFIHGLSISLGTGLWSRLVGTVPVETSSLADFFNMPGGSYMTGSQRSSSIWFWNFWGTGGPTGGMRHAAQNEEVILSDASLSSKVYNPAKLINEYILEKAPNATVVLSHDDDWSDILGDDSGILGASDFLQWIDAHFIITERDGATFLVNKSSQSSYTDDVQGPTSLESGIDFDLEEDGVEPDSGSHQGWESYDNDSDVHLVPTKASSRPPEAHVFVANPGSDSDSDEGPRHQYDYQPPPPPLSTRISPYRPLSPHRPLSSYRPSYPSSLSSHPSSLSSRPSSPSSHPFSLSSPSSTSDPARDESNQSNLPTSTSGLGQDDRIPDRTDIRSFSSRYKAPSPYSRAIAIPPYPRNAPPPIPTEPRIVPPPPRAAGQPPLKYVVTYKGPERGDAKAMPTSSSTWNRLTKGTKSMENLRGHALGLHPVSLQPGGGRNTHLPPLPVTRRGDPMLPAGTPTSALGTVKSYDGRTIRPPPIQGSQFQTGFGSNLNSDADYGRSPRAPTHPFPTPFPYRSSTRPNDVQHSDRHSDPLRSPVSPRSPRFTPNPHSRDQQPGSASSDTPEPPEITTTDVGLEERRWAEGLFAESERESVTLVPMSETLTFMPETRTFVPSASGTMTSTRSGASFDSDSDDSDTGMWKKPSTAEQPKSILHAGQAHRPTLTVQTNPKLLEKAAQLHPTFASGSTPASQQRPHSPSAKSSSTREVTAREEDTRAPRPPLEDVYEQLEVFFPEHDLDKPVIEMISGGTSPTGTTSTDQTLVPVPPTPAPEKSRIREKKSIRLVAQERKRYIGGDALTAIQRKQSTKLWGSKVEEVNTSSLIELPSPSEGATTFKWLRGELIGRGSYGRVYLALNAMTGEMMAVKQVEIPRTTSHKNDSGQVTVVQAFKLESETLKVLDHPNIVQYLGFEETPTNLSIFMEYVPGGSIGSCLLKHGRFNEDVTKSFTLQILAGLEYLHSKGILHRDLKSDNILVEMSGVCKISDFGFSKRTDDQNNAHTAMQGTVFWMAPEVINTQKNGYSFKIDIWSIGCVVLEMWTGTRPWLGEETITVILKLYQSKLPPPVPDDLVLSPLADDFRKKCFAINPEERPSAAELKRHPYLTLSLGWVFDGFATKS</sequence>
<dbReference type="PANTHER" id="PTHR48016:SF48">
    <property type="entry name" value="SERINE_THREONINE-PROTEIN KINASE BCK1_SLK1_SSP31"/>
    <property type="match status" value="1"/>
</dbReference>
<dbReference type="GO" id="GO:0004709">
    <property type="term" value="F:MAP kinase kinase kinase activity"/>
    <property type="evidence" value="ECO:0007669"/>
    <property type="project" value="UniProtKB-ARBA"/>
</dbReference>
<dbReference type="Pfam" id="PF00069">
    <property type="entry name" value="Pkinase"/>
    <property type="match status" value="1"/>
</dbReference>
<evidence type="ECO:0000256" key="5">
    <source>
        <dbReference type="ARBA" id="ARBA00022840"/>
    </source>
</evidence>
<keyword evidence="2" id="KW-0808">Transferase</keyword>
<comment type="caution">
    <text evidence="9">The sequence shown here is derived from an EMBL/GenBank/DDBJ whole genome shotgun (WGS) entry which is preliminary data.</text>
</comment>
<feature type="compositionally biased region" description="Polar residues" evidence="7">
    <location>
        <begin position="984"/>
        <end position="1007"/>
    </location>
</feature>
<evidence type="ECO:0000256" key="2">
    <source>
        <dbReference type="ARBA" id="ARBA00022679"/>
    </source>
</evidence>
<evidence type="ECO:0000256" key="4">
    <source>
        <dbReference type="ARBA" id="ARBA00022777"/>
    </source>
</evidence>
<evidence type="ECO:0000313" key="10">
    <source>
        <dbReference type="Proteomes" id="UP000620124"/>
    </source>
</evidence>
<dbReference type="OrthoDB" id="266718at2759"/>
<feature type="domain" description="Protein kinase" evidence="8">
    <location>
        <begin position="1137"/>
        <end position="1402"/>
    </location>
</feature>
<dbReference type="PROSITE" id="PS00108">
    <property type="entry name" value="PROTEIN_KINASE_ST"/>
    <property type="match status" value="1"/>
</dbReference>
<evidence type="ECO:0000256" key="7">
    <source>
        <dbReference type="SAM" id="MobiDB-lite"/>
    </source>
</evidence>
<feature type="compositionally biased region" description="Basic and acidic residues" evidence="7">
    <location>
        <begin position="823"/>
        <end position="833"/>
    </location>
</feature>
<feature type="compositionally biased region" description="Polar residues" evidence="7">
    <location>
        <begin position="912"/>
        <end position="924"/>
    </location>
</feature>
<feature type="compositionally biased region" description="Basic and acidic residues" evidence="7">
    <location>
        <begin position="1008"/>
        <end position="1017"/>
    </location>
</feature>
<evidence type="ECO:0000256" key="1">
    <source>
        <dbReference type="ARBA" id="ARBA00006529"/>
    </source>
</evidence>
<feature type="region of interest" description="Disordered" evidence="7">
    <location>
        <begin position="479"/>
        <end position="681"/>
    </location>
</feature>
<dbReference type="FunFam" id="3.30.200.20:FF:000387">
    <property type="entry name" value="Serine/threonine-protein kinase STE11"/>
    <property type="match status" value="1"/>
</dbReference>
<feature type="region of interest" description="Disordered" evidence="7">
    <location>
        <begin position="1049"/>
        <end position="1076"/>
    </location>
</feature>
<dbReference type="PANTHER" id="PTHR48016">
    <property type="entry name" value="MAP KINASE KINASE KINASE SSK2-RELATED-RELATED"/>
    <property type="match status" value="1"/>
</dbReference>